<dbReference type="OrthoDB" id="5544375at2759"/>
<dbReference type="AlphaFoldDB" id="B6JYH7"/>
<evidence type="ECO:0000313" key="1">
    <source>
        <dbReference type="EMBL" id="EEB06595.1"/>
    </source>
</evidence>
<dbReference type="HOGENOM" id="CLU_1644699_0_0_1"/>
<gene>
    <name evidence="2" type="primary">mic19</name>
    <name evidence="1" type="ORF">SJAG_05241</name>
</gene>
<evidence type="ECO:0000313" key="3">
    <source>
        <dbReference type="Proteomes" id="UP000001744"/>
    </source>
</evidence>
<dbReference type="Pfam" id="PF07956">
    <property type="entry name" value="DUF1690"/>
    <property type="match status" value="1"/>
</dbReference>
<dbReference type="EMBL" id="KE651168">
    <property type="protein sequence ID" value="EEB06595.1"/>
    <property type="molecule type" value="Genomic_DNA"/>
</dbReference>
<accession>B6JYH7</accession>
<dbReference type="STRING" id="402676.B6JYH7"/>
<dbReference type="RefSeq" id="XP_002172888.1">
    <property type="nucleotide sequence ID" value="XM_002172852.1"/>
</dbReference>
<keyword evidence="3" id="KW-1185">Reference proteome</keyword>
<dbReference type="Proteomes" id="UP000001744">
    <property type="component" value="Unassembled WGS sequence"/>
</dbReference>
<dbReference type="JaponicusDB" id="SJAG_05241">
    <property type="gene designation" value="mic19"/>
</dbReference>
<dbReference type="GeneID" id="7052328"/>
<organism evidence="1 3">
    <name type="scientific">Schizosaccharomyces japonicus (strain yFS275 / FY16936)</name>
    <name type="common">Fission yeast</name>
    <dbReference type="NCBI Taxonomy" id="402676"/>
    <lineage>
        <taxon>Eukaryota</taxon>
        <taxon>Fungi</taxon>
        <taxon>Dikarya</taxon>
        <taxon>Ascomycota</taxon>
        <taxon>Taphrinomycotina</taxon>
        <taxon>Schizosaccharomycetes</taxon>
        <taxon>Schizosaccharomycetales</taxon>
        <taxon>Schizosaccharomycetaceae</taxon>
        <taxon>Schizosaccharomyces</taxon>
    </lineage>
</organism>
<dbReference type="OMA" id="CMSENAD"/>
<protein>
    <submittedName>
        <fullName evidence="1">DUF1690 family protein</fullName>
    </submittedName>
</protein>
<proteinExistence type="predicted"/>
<evidence type="ECO:0000313" key="2">
    <source>
        <dbReference type="JaponicusDB" id="SJAG_05241"/>
    </source>
</evidence>
<dbReference type="InterPro" id="IPR012471">
    <property type="entry name" value="DUF1690"/>
</dbReference>
<dbReference type="VEuPathDB" id="FungiDB:SJAG_05241"/>
<reference evidence="1 3" key="1">
    <citation type="journal article" date="2011" name="Science">
        <title>Comparative functional genomics of the fission yeasts.</title>
        <authorList>
            <person name="Rhind N."/>
            <person name="Chen Z."/>
            <person name="Yassour M."/>
            <person name="Thompson D.A."/>
            <person name="Haas B.J."/>
            <person name="Habib N."/>
            <person name="Wapinski I."/>
            <person name="Roy S."/>
            <person name="Lin M.F."/>
            <person name="Heiman D.I."/>
            <person name="Young S.K."/>
            <person name="Furuya K."/>
            <person name="Guo Y."/>
            <person name="Pidoux A."/>
            <person name="Chen H.M."/>
            <person name="Robbertse B."/>
            <person name="Goldberg J.M."/>
            <person name="Aoki K."/>
            <person name="Bayne E.H."/>
            <person name="Berlin A.M."/>
            <person name="Desjardins C.A."/>
            <person name="Dobbs E."/>
            <person name="Dukaj L."/>
            <person name="Fan L."/>
            <person name="FitzGerald M.G."/>
            <person name="French C."/>
            <person name="Gujja S."/>
            <person name="Hansen K."/>
            <person name="Keifenheim D."/>
            <person name="Levin J.Z."/>
            <person name="Mosher R.A."/>
            <person name="Mueller C.A."/>
            <person name="Pfiffner J."/>
            <person name="Priest M."/>
            <person name="Russ C."/>
            <person name="Smialowska A."/>
            <person name="Swoboda P."/>
            <person name="Sykes S.M."/>
            <person name="Vaughn M."/>
            <person name="Vengrova S."/>
            <person name="Yoder R."/>
            <person name="Zeng Q."/>
            <person name="Allshire R."/>
            <person name="Baulcombe D."/>
            <person name="Birren B.W."/>
            <person name="Brown W."/>
            <person name="Ekwall K."/>
            <person name="Kellis M."/>
            <person name="Leatherwood J."/>
            <person name="Levin H."/>
            <person name="Margalit H."/>
            <person name="Martienssen R."/>
            <person name="Nieduszynski C.A."/>
            <person name="Spatafora J.W."/>
            <person name="Friedman N."/>
            <person name="Dalgaard J.Z."/>
            <person name="Baumann P."/>
            <person name="Niki H."/>
            <person name="Regev A."/>
            <person name="Nusbaum C."/>
        </authorList>
    </citation>
    <scope>NUCLEOTIDE SEQUENCE [LARGE SCALE GENOMIC DNA]</scope>
    <source>
        <strain evidence="3">yFS275 / FY16936</strain>
    </source>
</reference>
<name>B6JYH7_SCHJY</name>
<sequence>MGATNSRPEFVLRIPTEFSEQFINHIQNTTETDTTRNLDVEAYVQKRVKQELITLQERQAKVLHEMQRVEQEKGEKMQQKIPDFKDSPTLNSEIDKMRDNLQKELQSKPILDEEHAKKLSEIRSQLLLCLNENTEKSLLCRPIVKDLTNLVSQIQINSLNPQVCHECHH</sequence>